<dbReference type="AlphaFoldDB" id="U9UP76"/>
<evidence type="ECO:0000313" key="1">
    <source>
        <dbReference type="EMBL" id="ESA20353.1"/>
    </source>
</evidence>
<gene>
    <name evidence="1" type="ORF">GLOINDRAFT_343680</name>
</gene>
<protein>
    <submittedName>
        <fullName evidence="1">Uncharacterized protein</fullName>
    </submittedName>
</protein>
<sequence length="52" mass="6210">METAKFFVLFHWILSISRQTCHYKPFSYLSYFTNVKNFLNDKGVALKKCLQC</sequence>
<name>U9UP76_RHIID</name>
<organism evidence="1">
    <name type="scientific">Rhizophagus irregularis (strain DAOM 181602 / DAOM 197198 / MUCL 43194)</name>
    <name type="common">Arbuscular mycorrhizal fungus</name>
    <name type="synonym">Glomus intraradices</name>
    <dbReference type="NCBI Taxonomy" id="747089"/>
    <lineage>
        <taxon>Eukaryota</taxon>
        <taxon>Fungi</taxon>
        <taxon>Fungi incertae sedis</taxon>
        <taxon>Mucoromycota</taxon>
        <taxon>Glomeromycotina</taxon>
        <taxon>Glomeromycetes</taxon>
        <taxon>Glomerales</taxon>
        <taxon>Glomeraceae</taxon>
        <taxon>Rhizophagus</taxon>
    </lineage>
</organism>
<dbReference type="HOGENOM" id="CLU_3088411_0_0_1"/>
<reference evidence="1" key="1">
    <citation type="submission" date="2013-07" db="EMBL/GenBank/DDBJ databases">
        <title>The genome of an arbuscular mycorrhizal fungus provides insights into the evolution of the oldest plant symbiosis.</title>
        <authorList>
            <consortium name="DOE Joint Genome Institute"/>
            <person name="Tisserant E."/>
            <person name="Malbreil M."/>
            <person name="Kuo A."/>
            <person name="Kohler A."/>
            <person name="Symeonidi A."/>
            <person name="Balestrini R."/>
            <person name="Charron P."/>
            <person name="Duensing N."/>
            <person name="Frei-dit-Frey N."/>
            <person name="Gianinazzi-Pearson V."/>
            <person name="Gilbert B."/>
            <person name="Handa Y."/>
            <person name="Hijri M."/>
            <person name="Kaul R."/>
            <person name="Kawaguchi M."/>
            <person name="Krajinski F."/>
            <person name="Lammers P."/>
            <person name="Lapierre D."/>
            <person name="Masclaux F.G."/>
            <person name="Murat C."/>
            <person name="Morin E."/>
            <person name="Ndikumana S."/>
            <person name="Pagni M."/>
            <person name="Petitpierre D."/>
            <person name="Requena N."/>
            <person name="Rosikiewicz P."/>
            <person name="Riley R."/>
            <person name="Saito K."/>
            <person name="San Clemente H."/>
            <person name="Shapiro H."/>
            <person name="van Tuinen D."/>
            <person name="Becard G."/>
            <person name="Bonfante P."/>
            <person name="Paszkowski U."/>
            <person name="Shachar-Hill Y."/>
            <person name="Young J.P."/>
            <person name="Sanders I.R."/>
            <person name="Henrissat B."/>
            <person name="Rensing S.A."/>
            <person name="Grigoriev I.V."/>
            <person name="Corradi N."/>
            <person name="Roux C."/>
            <person name="Martin F."/>
        </authorList>
    </citation>
    <scope>NUCLEOTIDE SEQUENCE</scope>
    <source>
        <strain evidence="1">DAOM 197198</strain>
    </source>
</reference>
<accession>U9UP76</accession>
<dbReference type="EMBL" id="KI277391">
    <property type="protein sequence ID" value="ESA20353.1"/>
    <property type="molecule type" value="Genomic_DNA"/>
</dbReference>
<proteinExistence type="predicted"/>